<protein>
    <submittedName>
        <fullName evidence="3">7TM_GPCR_Srx domain-containing protein</fullName>
    </submittedName>
</protein>
<dbReference type="AlphaFoldDB" id="A0A0N4VSZ1"/>
<sequence length="191" mass="21246">MTISSVPSLVTQACAVLHALTMIQTTYGAIRVITKIANPASFTYTQATPAQTMFAWWTHLFFTVLPFPSTIAPASINHIFTMVITFRWLQYHQFTALSGPTLLTLTYTLVSTSSMTAAVWDFTPMSMNIAFLPFESSPAYTCATREHSVTTADYRANRLFTSLSHKSWSTFTSPTRKAFTVTVTISITSNR</sequence>
<keyword evidence="2" id="KW-1185">Reference proteome</keyword>
<evidence type="ECO:0000313" key="1">
    <source>
        <dbReference type="EMBL" id="VDO05306.1"/>
    </source>
</evidence>
<reference evidence="1 2" key="2">
    <citation type="submission" date="2018-11" db="EMBL/GenBank/DDBJ databases">
        <authorList>
            <consortium name="Pathogen Informatics"/>
        </authorList>
    </citation>
    <scope>NUCLEOTIDE SEQUENCE [LARGE SCALE GENOMIC DNA]</scope>
    <source>
        <strain evidence="1 2">MHpl1</strain>
    </source>
</reference>
<dbReference type="Proteomes" id="UP000268014">
    <property type="component" value="Unassembled WGS sequence"/>
</dbReference>
<accession>A0A0N4VSZ1</accession>
<name>A0A0N4VSZ1_HAEPC</name>
<gene>
    <name evidence="1" type="ORF">HPLM_LOCUS409</name>
</gene>
<organism evidence="3">
    <name type="scientific">Haemonchus placei</name>
    <name type="common">Barber's pole worm</name>
    <dbReference type="NCBI Taxonomy" id="6290"/>
    <lineage>
        <taxon>Eukaryota</taxon>
        <taxon>Metazoa</taxon>
        <taxon>Ecdysozoa</taxon>
        <taxon>Nematoda</taxon>
        <taxon>Chromadorea</taxon>
        <taxon>Rhabditida</taxon>
        <taxon>Rhabditina</taxon>
        <taxon>Rhabditomorpha</taxon>
        <taxon>Strongyloidea</taxon>
        <taxon>Trichostrongylidae</taxon>
        <taxon>Haemonchus</taxon>
    </lineage>
</organism>
<evidence type="ECO:0000313" key="2">
    <source>
        <dbReference type="Proteomes" id="UP000268014"/>
    </source>
</evidence>
<proteinExistence type="predicted"/>
<reference evidence="3" key="1">
    <citation type="submission" date="2017-02" db="UniProtKB">
        <authorList>
            <consortium name="WormBaseParasite"/>
        </authorList>
    </citation>
    <scope>IDENTIFICATION</scope>
</reference>
<evidence type="ECO:0000313" key="3">
    <source>
        <dbReference type="WBParaSite" id="HPLM_0000040801-mRNA-1"/>
    </source>
</evidence>
<dbReference type="EMBL" id="UZAF01000276">
    <property type="protein sequence ID" value="VDO05306.1"/>
    <property type="molecule type" value="Genomic_DNA"/>
</dbReference>
<dbReference type="WBParaSite" id="HPLM_0000040801-mRNA-1">
    <property type="protein sequence ID" value="HPLM_0000040801-mRNA-1"/>
    <property type="gene ID" value="HPLM_0000040801"/>
</dbReference>